<evidence type="ECO:0000313" key="4">
    <source>
        <dbReference type="EMBL" id="KIJ32459.1"/>
    </source>
</evidence>
<protein>
    <submittedName>
        <fullName evidence="4">Uncharacterized protein</fullName>
    </submittedName>
</protein>
<dbReference type="InterPro" id="IPR036322">
    <property type="entry name" value="WD40_repeat_dom_sf"/>
</dbReference>
<keyword evidence="5" id="KW-1185">Reference proteome</keyword>
<dbReference type="EMBL" id="KN837227">
    <property type="protein sequence ID" value="KIJ32459.1"/>
    <property type="molecule type" value="Genomic_DNA"/>
</dbReference>
<feature type="non-terminal residue" evidence="4">
    <location>
        <position position="228"/>
    </location>
</feature>
<dbReference type="HOGENOM" id="CLU_000288_57_19_1"/>
<sequence>MQVLQAELQFNICELNTSHIPNEQISDFEAKVEEKISSSLSYSSQFLGYHLQEVINCCGDRERASLHVPLQTFVYRQMLYWLETLSLLQRVDRAPVCLTAIKKILKEEESQELITDTLNLIRYGRSVIEQATPHLYLSAVVFLPANSKLRERIEQHQNQIARVMTGLADTWPAMEGIMFCKDIIESVAFSLDGQRVVSGSRDKTIRIWNADTGQLVSGPFEGHEDWVS</sequence>
<dbReference type="SMART" id="SM00320">
    <property type="entry name" value="WD40"/>
    <property type="match status" value="1"/>
</dbReference>
<dbReference type="InterPro" id="IPR001680">
    <property type="entry name" value="WD40_rpt"/>
</dbReference>
<keyword evidence="1 3" id="KW-0853">WD repeat</keyword>
<proteinExistence type="predicted"/>
<evidence type="ECO:0000313" key="5">
    <source>
        <dbReference type="Proteomes" id="UP000054279"/>
    </source>
</evidence>
<evidence type="ECO:0000256" key="2">
    <source>
        <dbReference type="ARBA" id="ARBA00022737"/>
    </source>
</evidence>
<dbReference type="SUPFAM" id="SSF50978">
    <property type="entry name" value="WD40 repeat-like"/>
    <property type="match status" value="1"/>
</dbReference>
<dbReference type="PROSITE" id="PS50082">
    <property type="entry name" value="WD_REPEATS_2"/>
    <property type="match status" value="1"/>
</dbReference>
<accession>A0A0C9UCQ7</accession>
<dbReference type="PROSITE" id="PS50294">
    <property type="entry name" value="WD_REPEATS_REGION"/>
    <property type="match status" value="1"/>
</dbReference>
<evidence type="ECO:0000256" key="3">
    <source>
        <dbReference type="PROSITE-ProRule" id="PRU00221"/>
    </source>
</evidence>
<dbReference type="Proteomes" id="UP000054279">
    <property type="component" value="Unassembled WGS sequence"/>
</dbReference>
<keyword evidence="2" id="KW-0677">Repeat</keyword>
<name>A0A0C9UCQ7_SPHS4</name>
<dbReference type="Pfam" id="PF00400">
    <property type="entry name" value="WD40"/>
    <property type="match status" value="1"/>
</dbReference>
<feature type="repeat" description="WD" evidence="3">
    <location>
        <begin position="184"/>
        <end position="218"/>
    </location>
</feature>
<dbReference type="AlphaFoldDB" id="A0A0C9UCQ7"/>
<dbReference type="PROSITE" id="PS00678">
    <property type="entry name" value="WD_REPEATS_1"/>
    <property type="match status" value="1"/>
</dbReference>
<gene>
    <name evidence="4" type="ORF">M422DRAFT_184518</name>
</gene>
<dbReference type="OrthoDB" id="3266532at2759"/>
<dbReference type="Gene3D" id="2.130.10.10">
    <property type="entry name" value="YVTN repeat-like/Quinoprotein amine dehydrogenase"/>
    <property type="match status" value="1"/>
</dbReference>
<reference evidence="4 5" key="1">
    <citation type="submission" date="2014-06" db="EMBL/GenBank/DDBJ databases">
        <title>Evolutionary Origins and Diversification of the Mycorrhizal Mutualists.</title>
        <authorList>
            <consortium name="DOE Joint Genome Institute"/>
            <consortium name="Mycorrhizal Genomics Consortium"/>
            <person name="Kohler A."/>
            <person name="Kuo A."/>
            <person name="Nagy L.G."/>
            <person name="Floudas D."/>
            <person name="Copeland A."/>
            <person name="Barry K.W."/>
            <person name="Cichocki N."/>
            <person name="Veneault-Fourrey C."/>
            <person name="LaButti K."/>
            <person name="Lindquist E.A."/>
            <person name="Lipzen A."/>
            <person name="Lundell T."/>
            <person name="Morin E."/>
            <person name="Murat C."/>
            <person name="Riley R."/>
            <person name="Ohm R."/>
            <person name="Sun H."/>
            <person name="Tunlid A."/>
            <person name="Henrissat B."/>
            <person name="Grigoriev I.V."/>
            <person name="Hibbett D.S."/>
            <person name="Martin F."/>
        </authorList>
    </citation>
    <scope>NUCLEOTIDE SEQUENCE [LARGE SCALE GENOMIC DNA]</scope>
    <source>
        <strain evidence="4 5">SS14</strain>
    </source>
</reference>
<evidence type="ECO:0000256" key="1">
    <source>
        <dbReference type="ARBA" id="ARBA00022574"/>
    </source>
</evidence>
<organism evidence="4 5">
    <name type="scientific">Sphaerobolus stellatus (strain SS14)</name>
    <dbReference type="NCBI Taxonomy" id="990650"/>
    <lineage>
        <taxon>Eukaryota</taxon>
        <taxon>Fungi</taxon>
        <taxon>Dikarya</taxon>
        <taxon>Basidiomycota</taxon>
        <taxon>Agaricomycotina</taxon>
        <taxon>Agaricomycetes</taxon>
        <taxon>Phallomycetidae</taxon>
        <taxon>Geastrales</taxon>
        <taxon>Sphaerobolaceae</taxon>
        <taxon>Sphaerobolus</taxon>
    </lineage>
</organism>
<dbReference type="InterPro" id="IPR015943">
    <property type="entry name" value="WD40/YVTN_repeat-like_dom_sf"/>
</dbReference>
<dbReference type="InterPro" id="IPR019775">
    <property type="entry name" value="WD40_repeat_CS"/>
</dbReference>